<keyword evidence="4" id="KW-1185">Reference proteome</keyword>
<keyword evidence="2" id="KW-0812">Transmembrane</keyword>
<reference evidence="3 4" key="1">
    <citation type="submission" date="2019-12" db="EMBL/GenBank/DDBJ databases">
        <authorList>
            <person name="Kun Z."/>
        </authorList>
    </citation>
    <scope>NUCLEOTIDE SEQUENCE [LARGE SCALE GENOMIC DNA]</scope>
    <source>
        <strain evidence="3 4">YIM 123512</strain>
    </source>
</reference>
<gene>
    <name evidence="3" type="ORF">GRQ65_18255</name>
</gene>
<evidence type="ECO:0000313" key="4">
    <source>
        <dbReference type="Proteomes" id="UP000473325"/>
    </source>
</evidence>
<sequence>MIAPQAVLSQLSTLVLSAADQAPQPEDVKAGWMAFVIFIALIVAVGLLGWSLSRHLRKAQDNRDEGLFGDEPAEQEQTPTSAAGPAA</sequence>
<organism evidence="3 4">
    <name type="scientific">Nocardioides flavescens</name>
    <dbReference type="NCBI Taxonomy" id="2691959"/>
    <lineage>
        <taxon>Bacteria</taxon>
        <taxon>Bacillati</taxon>
        <taxon>Actinomycetota</taxon>
        <taxon>Actinomycetes</taxon>
        <taxon>Propionibacteriales</taxon>
        <taxon>Nocardioidaceae</taxon>
        <taxon>Nocardioides</taxon>
    </lineage>
</organism>
<dbReference type="AlphaFoldDB" id="A0A6L7F2R7"/>
<keyword evidence="2" id="KW-0472">Membrane</keyword>
<evidence type="ECO:0000256" key="1">
    <source>
        <dbReference type="SAM" id="MobiDB-lite"/>
    </source>
</evidence>
<evidence type="ECO:0000256" key="2">
    <source>
        <dbReference type="SAM" id="Phobius"/>
    </source>
</evidence>
<protein>
    <submittedName>
        <fullName evidence="3">Uncharacterized protein</fullName>
    </submittedName>
</protein>
<dbReference type="EMBL" id="WUEK01000013">
    <property type="protein sequence ID" value="MXG91492.1"/>
    <property type="molecule type" value="Genomic_DNA"/>
</dbReference>
<keyword evidence="2" id="KW-1133">Transmembrane helix</keyword>
<name>A0A6L7F2R7_9ACTN</name>
<dbReference type="RefSeq" id="WP_160879429.1">
    <property type="nucleotide sequence ID" value="NZ_WUEK01000013.1"/>
</dbReference>
<feature type="transmembrane region" description="Helical" evidence="2">
    <location>
        <begin position="31"/>
        <end position="53"/>
    </location>
</feature>
<dbReference type="Proteomes" id="UP000473325">
    <property type="component" value="Unassembled WGS sequence"/>
</dbReference>
<proteinExistence type="predicted"/>
<evidence type="ECO:0000313" key="3">
    <source>
        <dbReference type="EMBL" id="MXG91492.1"/>
    </source>
</evidence>
<feature type="region of interest" description="Disordered" evidence="1">
    <location>
        <begin position="63"/>
        <end position="87"/>
    </location>
</feature>
<accession>A0A6L7F2R7</accession>
<comment type="caution">
    <text evidence="3">The sequence shown here is derived from an EMBL/GenBank/DDBJ whole genome shotgun (WGS) entry which is preliminary data.</text>
</comment>